<dbReference type="InterPro" id="IPR036390">
    <property type="entry name" value="WH_DNA-bd_sf"/>
</dbReference>
<protein>
    <submittedName>
        <fullName evidence="6">LysR family transcriptional regulator</fullName>
    </submittedName>
</protein>
<evidence type="ECO:0000259" key="5">
    <source>
        <dbReference type="PROSITE" id="PS50931"/>
    </source>
</evidence>
<keyword evidence="2" id="KW-0805">Transcription regulation</keyword>
<keyword evidence="7" id="KW-1185">Reference proteome</keyword>
<evidence type="ECO:0000313" key="6">
    <source>
        <dbReference type="EMBL" id="RIN11939.1"/>
    </source>
</evidence>
<dbReference type="PROSITE" id="PS50931">
    <property type="entry name" value="HTH_LYSR"/>
    <property type="match status" value="1"/>
</dbReference>
<dbReference type="Pfam" id="PF03466">
    <property type="entry name" value="LysR_substrate"/>
    <property type="match status" value="1"/>
</dbReference>
<dbReference type="RefSeq" id="WP_017724039.1">
    <property type="nucleotide sequence ID" value="NZ_QXUL01000013.1"/>
</dbReference>
<organism evidence="6 7">
    <name type="scientific">Staphylococcus xylosus</name>
    <dbReference type="NCBI Taxonomy" id="1288"/>
    <lineage>
        <taxon>Bacteria</taxon>
        <taxon>Bacillati</taxon>
        <taxon>Bacillota</taxon>
        <taxon>Bacilli</taxon>
        <taxon>Bacillales</taxon>
        <taxon>Staphylococcaceae</taxon>
        <taxon>Staphylococcus</taxon>
    </lineage>
</organism>
<evidence type="ECO:0000256" key="2">
    <source>
        <dbReference type="ARBA" id="ARBA00023015"/>
    </source>
</evidence>
<dbReference type="Pfam" id="PF00126">
    <property type="entry name" value="HTH_1"/>
    <property type="match status" value="1"/>
</dbReference>
<proteinExistence type="inferred from homology"/>
<dbReference type="PANTHER" id="PTHR30126">
    <property type="entry name" value="HTH-TYPE TRANSCRIPTIONAL REGULATOR"/>
    <property type="match status" value="1"/>
</dbReference>
<dbReference type="GO" id="GO:0000976">
    <property type="term" value="F:transcription cis-regulatory region binding"/>
    <property type="evidence" value="ECO:0007669"/>
    <property type="project" value="TreeGrafter"/>
</dbReference>
<dbReference type="Proteomes" id="UP000285567">
    <property type="component" value="Unassembled WGS sequence"/>
</dbReference>
<dbReference type="AlphaFoldDB" id="A0A418IQM0"/>
<dbReference type="InterPro" id="IPR036388">
    <property type="entry name" value="WH-like_DNA-bd_sf"/>
</dbReference>
<keyword evidence="4" id="KW-0804">Transcription</keyword>
<dbReference type="InterPro" id="IPR000847">
    <property type="entry name" value="LysR_HTH_N"/>
</dbReference>
<keyword evidence="3" id="KW-0238">DNA-binding</keyword>
<dbReference type="Gene3D" id="1.10.10.10">
    <property type="entry name" value="Winged helix-like DNA-binding domain superfamily/Winged helix DNA-binding domain"/>
    <property type="match status" value="1"/>
</dbReference>
<sequence length="297" mass="35158">MQEDDYKILSLLNEDKSFTKAANRLFMSQPTLSYRIKKIEKEFGIKLINKQGNEFNFTPEGEYLVKFSNKVLFEIQNLKLNINEIREGLKGTIKLGANTNFAIYNMPDLIKSYVENYSDVYMNMTSGWSIEILEQLENSDIDIGIITGDYEWHGERILLKEDPLTIISNQPINLKKLQKEHRIVYKAHQNYNTYIELENSISKAINEWWDERYNTYAKNILQADKIEICKKFVQKDMGYSIVPKSCILEEDLFYTKDLVFKNGHKIMRNTWLFYKESTMNNDMKNFITFCAEYYNCQ</sequence>
<comment type="caution">
    <text evidence="6">The sequence shown here is derived from an EMBL/GenBank/DDBJ whole genome shotgun (WGS) entry which is preliminary data.</text>
</comment>
<gene>
    <name evidence="6" type="ORF">BU097_03890</name>
</gene>
<evidence type="ECO:0000256" key="4">
    <source>
        <dbReference type="ARBA" id="ARBA00023163"/>
    </source>
</evidence>
<evidence type="ECO:0000313" key="7">
    <source>
        <dbReference type="Proteomes" id="UP000285567"/>
    </source>
</evidence>
<comment type="similarity">
    <text evidence="1">Belongs to the LysR transcriptional regulatory family.</text>
</comment>
<dbReference type="EMBL" id="QXUL01000013">
    <property type="protein sequence ID" value="RIN11939.1"/>
    <property type="molecule type" value="Genomic_DNA"/>
</dbReference>
<dbReference type="CDD" id="cd05466">
    <property type="entry name" value="PBP2_LTTR_substrate"/>
    <property type="match status" value="1"/>
</dbReference>
<dbReference type="PANTHER" id="PTHR30126:SF78">
    <property type="entry name" value="HTH LYSR-TYPE DOMAIN-CONTAINING PROTEIN"/>
    <property type="match status" value="1"/>
</dbReference>
<dbReference type="InterPro" id="IPR005119">
    <property type="entry name" value="LysR_subst-bd"/>
</dbReference>
<dbReference type="Gene3D" id="3.40.190.290">
    <property type="match status" value="1"/>
</dbReference>
<feature type="domain" description="HTH lysR-type" evidence="5">
    <location>
        <begin position="1"/>
        <end position="58"/>
    </location>
</feature>
<evidence type="ECO:0000256" key="3">
    <source>
        <dbReference type="ARBA" id="ARBA00023125"/>
    </source>
</evidence>
<accession>A0A418IQM0</accession>
<reference evidence="6 7" key="1">
    <citation type="journal article" date="2016" name="Front. Microbiol.">
        <title>Comprehensive Phylogenetic Analysis of Bovine Non-aureus Staphylococci Species Based on Whole-Genome Sequencing.</title>
        <authorList>
            <person name="Naushad S."/>
            <person name="Barkema H.W."/>
            <person name="Luby C."/>
            <person name="Condas L.A."/>
            <person name="Nobrega D.B."/>
            <person name="Carson D.A."/>
            <person name="De Buck J."/>
        </authorList>
    </citation>
    <scope>NUCLEOTIDE SEQUENCE [LARGE SCALE GENOMIC DNA]</scope>
    <source>
        <strain evidence="6 7">SNUC 102</strain>
    </source>
</reference>
<name>A0A418IQM0_STAXY</name>
<dbReference type="SUPFAM" id="SSF53850">
    <property type="entry name" value="Periplasmic binding protein-like II"/>
    <property type="match status" value="1"/>
</dbReference>
<dbReference type="OrthoDB" id="107670at2"/>
<dbReference type="SUPFAM" id="SSF46785">
    <property type="entry name" value="Winged helix' DNA-binding domain"/>
    <property type="match status" value="1"/>
</dbReference>
<dbReference type="PRINTS" id="PR00039">
    <property type="entry name" value="HTHLYSR"/>
</dbReference>
<dbReference type="GO" id="GO:0003700">
    <property type="term" value="F:DNA-binding transcription factor activity"/>
    <property type="evidence" value="ECO:0007669"/>
    <property type="project" value="InterPro"/>
</dbReference>
<evidence type="ECO:0000256" key="1">
    <source>
        <dbReference type="ARBA" id="ARBA00009437"/>
    </source>
</evidence>